<dbReference type="PROSITE" id="PS51257">
    <property type="entry name" value="PROKAR_LIPOPROTEIN"/>
    <property type="match status" value="1"/>
</dbReference>
<evidence type="ECO:0000256" key="1">
    <source>
        <dbReference type="SAM" id="SignalP"/>
    </source>
</evidence>
<gene>
    <name evidence="2" type="ORF">GW15_0221335</name>
</gene>
<proteinExistence type="predicted"/>
<dbReference type="STRING" id="325777.GW15_0221335"/>
<organism evidence="2 3">
    <name type="scientific">Xanthomonas axonopodis pv. vasculorum</name>
    <dbReference type="NCBI Taxonomy" id="325777"/>
    <lineage>
        <taxon>Bacteria</taxon>
        <taxon>Pseudomonadati</taxon>
        <taxon>Pseudomonadota</taxon>
        <taxon>Gammaproteobacteria</taxon>
        <taxon>Lysobacterales</taxon>
        <taxon>Lysobacteraceae</taxon>
        <taxon>Xanthomonas</taxon>
    </lineage>
</organism>
<dbReference type="EMBL" id="JPHD02000143">
    <property type="protein sequence ID" value="KGE50317.1"/>
    <property type="molecule type" value="Genomic_DNA"/>
</dbReference>
<comment type="caution">
    <text evidence="2">The sequence shown here is derived from an EMBL/GenBank/DDBJ whole genome shotgun (WGS) entry which is preliminary data.</text>
</comment>
<name>A0A098PXC3_9XANT</name>
<dbReference type="RefSeq" id="WP_042825139.1">
    <property type="nucleotide sequence ID" value="NZ_KN173626.1"/>
</dbReference>
<feature type="chain" id="PRO_5001938443" evidence="1">
    <location>
        <begin position="23"/>
        <end position="204"/>
    </location>
</feature>
<dbReference type="AlphaFoldDB" id="A0A098PXC3"/>
<keyword evidence="1" id="KW-0732">Signal</keyword>
<evidence type="ECO:0000313" key="3">
    <source>
        <dbReference type="Proteomes" id="UP000028012"/>
    </source>
</evidence>
<feature type="signal peptide" evidence="1">
    <location>
        <begin position="1"/>
        <end position="22"/>
    </location>
</feature>
<accession>A0A098PXC3</accession>
<sequence>MMIRFLAFALFFIVSCGETAQAAAFDMADVIRDSAAKYAATQKVDAGSAVKRMDDLLVRDYGARGRIASEHDPRLKSLYTQAARLLMNGNAISGGTLIVIASQESGYSGSKVGPALQAFIGAMLMPADEEDMVLREFTARADKARSKLGVLRPELQMAAQLRVMGAIYHDPVAVDAGVVALDMLSATADEEGAVAGALAAAGAK</sequence>
<dbReference type="Proteomes" id="UP000028012">
    <property type="component" value="Unassembled WGS sequence"/>
</dbReference>
<protein>
    <submittedName>
        <fullName evidence="2">Uncharacterized protein</fullName>
    </submittedName>
</protein>
<dbReference type="HOGENOM" id="CLU_1342797_0_0_6"/>
<reference evidence="2 3" key="1">
    <citation type="submission" date="2014-09" db="EMBL/GenBank/DDBJ databases">
        <title>A draft genome sequence for Xanthomonas axonopodis pv. vasculorum NCPPB 900.</title>
        <authorList>
            <person name="Harrison J."/>
            <person name="Studholme D.J."/>
        </authorList>
    </citation>
    <scope>NUCLEOTIDE SEQUENCE [LARGE SCALE GENOMIC DNA]</scope>
    <source>
        <strain evidence="2 3">NCPPB 900</strain>
    </source>
</reference>
<evidence type="ECO:0000313" key="2">
    <source>
        <dbReference type="EMBL" id="KGE50317.1"/>
    </source>
</evidence>